<organism evidence="1 2">
    <name type="scientific">Asticcacaulis benevestitus DSM 16100 = ATCC BAA-896</name>
    <dbReference type="NCBI Taxonomy" id="1121022"/>
    <lineage>
        <taxon>Bacteria</taxon>
        <taxon>Pseudomonadati</taxon>
        <taxon>Pseudomonadota</taxon>
        <taxon>Alphaproteobacteria</taxon>
        <taxon>Caulobacterales</taxon>
        <taxon>Caulobacteraceae</taxon>
        <taxon>Asticcacaulis</taxon>
    </lineage>
</organism>
<dbReference type="Gene3D" id="3.10.450.530">
    <property type="entry name" value="Ribonuclease toxin, BrnT, of type II toxin-antitoxin system"/>
    <property type="match status" value="1"/>
</dbReference>
<dbReference type="Pfam" id="PF04365">
    <property type="entry name" value="BrnT_toxin"/>
    <property type="match status" value="1"/>
</dbReference>
<accession>V4P9Q4</accession>
<name>V4P9Q4_9CAUL</name>
<evidence type="ECO:0000313" key="2">
    <source>
        <dbReference type="Proteomes" id="UP000017837"/>
    </source>
</evidence>
<proteinExistence type="predicted"/>
<dbReference type="eggNOG" id="COG2929">
    <property type="taxonomic scope" value="Bacteria"/>
</dbReference>
<evidence type="ECO:0008006" key="3">
    <source>
        <dbReference type="Google" id="ProtNLM"/>
    </source>
</evidence>
<comment type="caution">
    <text evidence="1">The sequence shown here is derived from an EMBL/GenBank/DDBJ whole genome shotgun (WGS) entry which is preliminary data.</text>
</comment>
<dbReference type="EMBL" id="AWGB01000081">
    <property type="protein sequence ID" value="ESQ81980.1"/>
    <property type="molecule type" value="Genomic_DNA"/>
</dbReference>
<dbReference type="AlphaFoldDB" id="V4P9Q4"/>
<reference evidence="1 2" key="1">
    <citation type="journal article" date="2014" name="Nature">
        <title>Sequential evolution of bacterial morphology by co-option of a developmental regulator.</title>
        <authorList>
            <person name="Jiang C."/>
            <person name="Brown P.J."/>
            <person name="Ducret A."/>
            <person name="Brun Y.V."/>
        </authorList>
    </citation>
    <scope>NUCLEOTIDE SEQUENCE [LARGE SCALE GENOMIC DNA]</scope>
    <source>
        <strain evidence="1 2">DSM 16100</strain>
    </source>
</reference>
<dbReference type="PATRIC" id="fig|1121022.4.peg.4359"/>
<keyword evidence="2" id="KW-1185">Reference proteome</keyword>
<protein>
    <recommendedName>
        <fullName evidence="3">BrnT family toxin</fullName>
    </recommendedName>
</protein>
<dbReference type="InterPro" id="IPR007460">
    <property type="entry name" value="BrnT_toxin"/>
</dbReference>
<evidence type="ECO:0000313" key="1">
    <source>
        <dbReference type="EMBL" id="ESQ81980.1"/>
    </source>
</evidence>
<dbReference type="STRING" id="1121022.GCA_000376105_04394"/>
<dbReference type="InterPro" id="IPR038573">
    <property type="entry name" value="BrnT_sf"/>
</dbReference>
<gene>
    <name evidence="1" type="ORF">ABENE_21275</name>
</gene>
<sequence>MYMHFEWDEAKNTANVEKHGISFSQAIAIFDDVVVSRIDDRHEYGEERIISYGLLEAEVVVTVIHTDRSGVTRIISARLASSKERKAYYEAIR</sequence>
<dbReference type="Proteomes" id="UP000017837">
    <property type="component" value="Unassembled WGS sequence"/>
</dbReference>